<comment type="caution">
    <text evidence="1">The sequence shown here is derived from an EMBL/GenBank/DDBJ whole genome shotgun (WGS) entry which is preliminary data.</text>
</comment>
<keyword evidence="2" id="KW-1185">Reference proteome</keyword>
<proteinExistence type="predicted"/>
<sequence>MTNFSKIRSILPYGFKDLHTHLKVAEKHKYILLLNLSLKNSQLALVSGSCMHNLEVCVCSSQLQLLVNWKPMLKGPYHGILFGGMPLTQDACHYSFKLFNDQWAECTGVDRSALLFPGPRFAATIVLNHDLFLEVLCMLHTVGEL</sequence>
<reference evidence="1 2" key="1">
    <citation type="submission" date="2021-06" db="EMBL/GenBank/DDBJ databases">
        <authorList>
            <person name="Palmer J.M."/>
        </authorList>
    </citation>
    <scope>NUCLEOTIDE SEQUENCE [LARGE SCALE GENOMIC DNA]</scope>
    <source>
        <strain evidence="1 2">GA_2019</strain>
        <tissue evidence="1">Muscle</tissue>
    </source>
</reference>
<gene>
    <name evidence="1" type="ORF">GOODEAATRI_020272</name>
</gene>
<organism evidence="1 2">
    <name type="scientific">Goodea atripinnis</name>
    <dbReference type="NCBI Taxonomy" id="208336"/>
    <lineage>
        <taxon>Eukaryota</taxon>
        <taxon>Metazoa</taxon>
        <taxon>Chordata</taxon>
        <taxon>Craniata</taxon>
        <taxon>Vertebrata</taxon>
        <taxon>Euteleostomi</taxon>
        <taxon>Actinopterygii</taxon>
        <taxon>Neopterygii</taxon>
        <taxon>Teleostei</taxon>
        <taxon>Neoteleostei</taxon>
        <taxon>Acanthomorphata</taxon>
        <taxon>Ovalentaria</taxon>
        <taxon>Atherinomorphae</taxon>
        <taxon>Cyprinodontiformes</taxon>
        <taxon>Goodeidae</taxon>
        <taxon>Goodea</taxon>
    </lineage>
</organism>
<accession>A0ABV0NC52</accession>
<evidence type="ECO:0000313" key="1">
    <source>
        <dbReference type="EMBL" id="MEQ2168976.1"/>
    </source>
</evidence>
<protein>
    <submittedName>
        <fullName evidence="1">Uncharacterized protein</fullName>
    </submittedName>
</protein>
<dbReference type="EMBL" id="JAHRIO010031860">
    <property type="protein sequence ID" value="MEQ2168976.1"/>
    <property type="molecule type" value="Genomic_DNA"/>
</dbReference>
<name>A0ABV0NC52_9TELE</name>
<evidence type="ECO:0000313" key="2">
    <source>
        <dbReference type="Proteomes" id="UP001476798"/>
    </source>
</evidence>
<dbReference type="Proteomes" id="UP001476798">
    <property type="component" value="Unassembled WGS sequence"/>
</dbReference>